<reference evidence="1" key="1">
    <citation type="submission" date="2021-06" db="EMBL/GenBank/DDBJ databases">
        <authorList>
            <person name="Kallberg Y."/>
            <person name="Tangrot J."/>
            <person name="Rosling A."/>
        </authorList>
    </citation>
    <scope>NUCLEOTIDE SEQUENCE</scope>
    <source>
        <strain evidence="1">28 12/20/2015</strain>
    </source>
</reference>
<feature type="non-terminal residue" evidence="1">
    <location>
        <position position="94"/>
    </location>
</feature>
<gene>
    <name evidence="1" type="ORF">SPELUC_LOCUS16468</name>
</gene>
<accession>A0ACA9R927</accession>
<keyword evidence="2" id="KW-1185">Reference proteome</keyword>
<dbReference type="EMBL" id="CAJVPW010061210">
    <property type="protein sequence ID" value="CAG8781790.1"/>
    <property type="molecule type" value="Genomic_DNA"/>
</dbReference>
<evidence type="ECO:0000313" key="1">
    <source>
        <dbReference type="EMBL" id="CAG8781790.1"/>
    </source>
</evidence>
<protein>
    <submittedName>
        <fullName evidence="1">10961_t:CDS:1</fullName>
    </submittedName>
</protein>
<organism evidence="1 2">
    <name type="scientific">Cetraspora pellucida</name>
    <dbReference type="NCBI Taxonomy" id="1433469"/>
    <lineage>
        <taxon>Eukaryota</taxon>
        <taxon>Fungi</taxon>
        <taxon>Fungi incertae sedis</taxon>
        <taxon>Mucoromycota</taxon>
        <taxon>Glomeromycotina</taxon>
        <taxon>Glomeromycetes</taxon>
        <taxon>Diversisporales</taxon>
        <taxon>Gigasporaceae</taxon>
        <taxon>Cetraspora</taxon>
    </lineage>
</organism>
<name>A0ACA9R927_9GLOM</name>
<comment type="caution">
    <text evidence="1">The sequence shown here is derived from an EMBL/GenBank/DDBJ whole genome shotgun (WGS) entry which is preliminary data.</text>
</comment>
<sequence length="94" mass="10813">KHNYPFSKEEDKSDKTEMQSNNKETSDLCQKISIDNRETVVNSQCSISDKIEITRINKIKELSNKKKRLKHISEIGNKGIRTTEVVGNPHTEVK</sequence>
<proteinExistence type="predicted"/>
<evidence type="ECO:0000313" key="2">
    <source>
        <dbReference type="Proteomes" id="UP000789366"/>
    </source>
</evidence>
<dbReference type="Proteomes" id="UP000789366">
    <property type="component" value="Unassembled WGS sequence"/>
</dbReference>
<feature type="non-terminal residue" evidence="1">
    <location>
        <position position="1"/>
    </location>
</feature>